<dbReference type="InParanoid" id="A0A409XZG9"/>
<dbReference type="OrthoDB" id="2788229at2759"/>
<name>A0A409XZG9_9AGAR</name>
<dbReference type="Proteomes" id="UP000284706">
    <property type="component" value="Unassembled WGS sequence"/>
</dbReference>
<keyword evidence="2" id="KW-1185">Reference proteome</keyword>
<dbReference type="AlphaFoldDB" id="A0A409XZG9"/>
<evidence type="ECO:0000313" key="2">
    <source>
        <dbReference type="Proteomes" id="UP000284706"/>
    </source>
</evidence>
<dbReference type="InterPro" id="IPR036047">
    <property type="entry name" value="F-box-like_dom_sf"/>
</dbReference>
<protein>
    <recommendedName>
        <fullName evidence="3">F-box domain-containing protein</fullName>
    </recommendedName>
</protein>
<proteinExistence type="predicted"/>
<evidence type="ECO:0008006" key="3">
    <source>
        <dbReference type="Google" id="ProtNLM"/>
    </source>
</evidence>
<reference evidence="1 2" key="1">
    <citation type="journal article" date="2018" name="Evol. Lett.">
        <title>Horizontal gene cluster transfer increased hallucinogenic mushroom diversity.</title>
        <authorList>
            <person name="Reynolds H.T."/>
            <person name="Vijayakumar V."/>
            <person name="Gluck-Thaler E."/>
            <person name="Korotkin H.B."/>
            <person name="Matheny P.B."/>
            <person name="Slot J.C."/>
        </authorList>
    </citation>
    <scope>NUCLEOTIDE SEQUENCE [LARGE SCALE GENOMIC DNA]</scope>
    <source>
        <strain evidence="1 2">SRW20</strain>
    </source>
</reference>
<gene>
    <name evidence="1" type="ORF">CVT26_004753</name>
</gene>
<organism evidence="1 2">
    <name type="scientific">Gymnopilus dilepis</name>
    <dbReference type="NCBI Taxonomy" id="231916"/>
    <lineage>
        <taxon>Eukaryota</taxon>
        <taxon>Fungi</taxon>
        <taxon>Dikarya</taxon>
        <taxon>Basidiomycota</taxon>
        <taxon>Agaricomycotina</taxon>
        <taxon>Agaricomycetes</taxon>
        <taxon>Agaricomycetidae</taxon>
        <taxon>Agaricales</taxon>
        <taxon>Agaricineae</taxon>
        <taxon>Hymenogastraceae</taxon>
        <taxon>Gymnopilus</taxon>
    </lineage>
</organism>
<sequence>MQSRIPTELLDYVFLYLREASDLVSLRACSAVDEYFSRLAEPHLYYRLILTTSKDREQDLEFTPDEVTDIFSSHPHLPSYVRSLKLSLADPRDAGFPDPSLVPVLPLLQHVKCVKLEYRRPQSEFWGKTVLVIGVVEFVYTLGVHQSDKDHMTRKMS</sequence>
<evidence type="ECO:0000313" key="1">
    <source>
        <dbReference type="EMBL" id="PPQ96119.1"/>
    </source>
</evidence>
<dbReference type="EMBL" id="NHYE01001395">
    <property type="protein sequence ID" value="PPQ96119.1"/>
    <property type="molecule type" value="Genomic_DNA"/>
</dbReference>
<dbReference type="SUPFAM" id="SSF81383">
    <property type="entry name" value="F-box domain"/>
    <property type="match status" value="1"/>
</dbReference>
<comment type="caution">
    <text evidence="1">The sequence shown here is derived from an EMBL/GenBank/DDBJ whole genome shotgun (WGS) entry which is preliminary data.</text>
</comment>
<accession>A0A409XZG9</accession>